<keyword evidence="2" id="KW-1185">Reference proteome</keyword>
<dbReference type="RefSeq" id="WP_008060593.1">
    <property type="nucleotide sequence ID" value="NZ_AFHG01000043.1"/>
</dbReference>
<dbReference type="Proteomes" id="UP000005019">
    <property type="component" value="Unassembled WGS sequence"/>
</dbReference>
<accession>F5RBH8</accession>
<evidence type="ECO:0000313" key="1">
    <source>
        <dbReference type="EMBL" id="EGK72149.1"/>
    </source>
</evidence>
<dbReference type="OrthoDB" id="8562690at2"/>
<comment type="caution">
    <text evidence="1">The sequence shown here is derived from an EMBL/GenBank/DDBJ whole genome shotgun (WGS) entry which is preliminary data.</text>
</comment>
<organism evidence="1 2">
    <name type="scientific">Methyloversatilis universalis (strain ATCC BAA-1314 / DSM 25237 / JCM 13912 / CCUG 52030 / FAM5)</name>
    <dbReference type="NCBI Taxonomy" id="1000565"/>
    <lineage>
        <taxon>Bacteria</taxon>
        <taxon>Pseudomonadati</taxon>
        <taxon>Pseudomonadota</taxon>
        <taxon>Betaproteobacteria</taxon>
        <taxon>Nitrosomonadales</taxon>
        <taxon>Sterolibacteriaceae</taxon>
        <taxon>Methyloversatilis</taxon>
    </lineage>
</organism>
<dbReference type="AlphaFoldDB" id="F5RBH8"/>
<evidence type="ECO:0000313" key="2">
    <source>
        <dbReference type="Proteomes" id="UP000005019"/>
    </source>
</evidence>
<reference evidence="1 2" key="1">
    <citation type="journal article" date="2011" name="J. Bacteriol.">
        <title>Genome sequence of Methyloversatilis universalis FAM5T, a methylotrophic representative of the order Rhodocyclales.</title>
        <authorList>
            <person name="Kittichotirat W."/>
            <person name="Good N.M."/>
            <person name="Hall R."/>
            <person name="Bringel F."/>
            <person name="Lajus A."/>
            <person name="Medigue C."/>
            <person name="Smalley N.E."/>
            <person name="Beck D."/>
            <person name="Bumgarner R."/>
            <person name="Vuilleumier S."/>
            <person name="Kalyuzhnaya M.G."/>
        </authorList>
    </citation>
    <scope>NUCLEOTIDE SEQUENCE [LARGE SCALE GENOMIC DNA]</scope>
    <source>
        <strain evidence="2">ATCC BAA-1314 / JCM 13912 / FAM5</strain>
    </source>
</reference>
<gene>
    <name evidence="1" type="ORF">METUNv1_01621</name>
</gene>
<proteinExistence type="predicted"/>
<dbReference type="EMBL" id="AFHG01000043">
    <property type="protein sequence ID" value="EGK72149.1"/>
    <property type="molecule type" value="Genomic_DNA"/>
</dbReference>
<name>F5RBH8_METUF</name>
<sequence>MSYSFPAEKFSVARDALIQPHPDGQHVSLETALIECRVGLHRMNRSKLDSTTRSRIFRLEGFMDSTGFSEADGDSAWTVRLKSLSDQERSEIFRLVDDLANFFASQEA</sequence>
<dbReference type="STRING" id="1000565.METUNv1_01621"/>
<protein>
    <submittedName>
        <fullName evidence="1">Uncharacterized protein</fullName>
    </submittedName>
</protein>